<reference evidence="12" key="1">
    <citation type="submission" date="2022-07" db="EMBL/GenBank/DDBJ databases">
        <authorList>
            <person name="Macas J."/>
            <person name="Novak P."/>
            <person name="Neumann P."/>
        </authorList>
    </citation>
    <scope>NUCLEOTIDE SEQUENCE</scope>
</reference>
<evidence type="ECO:0000256" key="6">
    <source>
        <dbReference type="ARBA" id="ARBA00022989"/>
    </source>
</evidence>
<evidence type="ECO:0000256" key="9">
    <source>
        <dbReference type="ARBA" id="ARBA00023033"/>
    </source>
</evidence>
<dbReference type="GO" id="GO:0020037">
    <property type="term" value="F:heme binding"/>
    <property type="evidence" value="ECO:0007669"/>
    <property type="project" value="InterPro"/>
</dbReference>
<dbReference type="GO" id="GO:0016020">
    <property type="term" value="C:membrane"/>
    <property type="evidence" value="ECO:0007669"/>
    <property type="project" value="UniProtKB-SubCell"/>
</dbReference>
<evidence type="ECO:0000313" key="13">
    <source>
        <dbReference type="Proteomes" id="UP001152523"/>
    </source>
</evidence>
<dbReference type="GO" id="GO:0016705">
    <property type="term" value="F:oxidoreductase activity, acting on paired donors, with incorporation or reduction of molecular oxygen"/>
    <property type="evidence" value="ECO:0007669"/>
    <property type="project" value="InterPro"/>
</dbReference>
<comment type="cofactor">
    <cofactor evidence="1">
        <name>heme</name>
        <dbReference type="ChEBI" id="CHEBI:30413"/>
    </cofactor>
</comment>
<evidence type="ECO:0000313" key="12">
    <source>
        <dbReference type="EMBL" id="CAH9080117.1"/>
    </source>
</evidence>
<dbReference type="InterPro" id="IPR036396">
    <property type="entry name" value="Cyt_P450_sf"/>
</dbReference>
<accession>A0AAV0CPT2</accession>
<keyword evidence="13" id="KW-1185">Reference proteome</keyword>
<feature type="compositionally biased region" description="Polar residues" evidence="11">
    <location>
        <begin position="13"/>
        <end position="24"/>
    </location>
</feature>
<dbReference type="PANTHER" id="PTHR47947:SF26">
    <property type="entry name" value="CYTOCHROME P450"/>
    <property type="match status" value="1"/>
</dbReference>
<gene>
    <name evidence="12" type="ORF">CEPIT_LOCUS7231</name>
</gene>
<keyword evidence="6" id="KW-1133">Transmembrane helix</keyword>
<comment type="caution">
    <text evidence="12">The sequence shown here is derived from an EMBL/GenBank/DDBJ whole genome shotgun (WGS) entry which is preliminary data.</text>
</comment>
<keyword evidence="10" id="KW-0472">Membrane</keyword>
<organism evidence="12 13">
    <name type="scientific">Cuscuta epithymum</name>
    <dbReference type="NCBI Taxonomy" id="186058"/>
    <lineage>
        <taxon>Eukaryota</taxon>
        <taxon>Viridiplantae</taxon>
        <taxon>Streptophyta</taxon>
        <taxon>Embryophyta</taxon>
        <taxon>Tracheophyta</taxon>
        <taxon>Spermatophyta</taxon>
        <taxon>Magnoliopsida</taxon>
        <taxon>eudicotyledons</taxon>
        <taxon>Gunneridae</taxon>
        <taxon>Pentapetalae</taxon>
        <taxon>asterids</taxon>
        <taxon>lamiids</taxon>
        <taxon>Solanales</taxon>
        <taxon>Convolvulaceae</taxon>
        <taxon>Cuscuteae</taxon>
        <taxon>Cuscuta</taxon>
        <taxon>Cuscuta subgen. Cuscuta</taxon>
    </lineage>
</organism>
<keyword evidence="3" id="KW-0349">Heme</keyword>
<sequence>MTPLSRAGPSPLRASTSAPTTRLSRSPRPARFGGKSARSSYSSCCPRAVMKTSAQEIHRSWLAAGKKGKSGEVAVTLDMSEWYWKFVIGTMFQVLFGKLHEEEWSRAAATVDRFFSLLGASVVGDYLPWLRWMDIGGYEKAIKEAAKEMDNLMEGLLQAHRREKAGKSKEEEDFMDAMITHFDCNIEIANGFDADTVIKSYLGANLTFLFELS</sequence>
<keyword evidence="7" id="KW-0560">Oxidoreductase</keyword>
<dbReference type="PANTHER" id="PTHR47947">
    <property type="entry name" value="CYTOCHROME P450 82C3-RELATED"/>
    <property type="match status" value="1"/>
</dbReference>
<dbReference type="EMBL" id="CAMAPF010000034">
    <property type="protein sequence ID" value="CAH9080117.1"/>
    <property type="molecule type" value="Genomic_DNA"/>
</dbReference>
<dbReference type="InterPro" id="IPR050651">
    <property type="entry name" value="Plant_Cytochrome_P450_Monoox"/>
</dbReference>
<dbReference type="SUPFAM" id="SSF48264">
    <property type="entry name" value="Cytochrome P450"/>
    <property type="match status" value="1"/>
</dbReference>
<keyword evidence="5" id="KW-0479">Metal-binding</keyword>
<evidence type="ECO:0000256" key="7">
    <source>
        <dbReference type="ARBA" id="ARBA00023002"/>
    </source>
</evidence>
<keyword evidence="8" id="KW-0408">Iron</keyword>
<dbReference type="GO" id="GO:0005506">
    <property type="term" value="F:iron ion binding"/>
    <property type="evidence" value="ECO:0007669"/>
    <property type="project" value="InterPro"/>
</dbReference>
<evidence type="ECO:0000256" key="5">
    <source>
        <dbReference type="ARBA" id="ARBA00022723"/>
    </source>
</evidence>
<evidence type="ECO:0000256" key="4">
    <source>
        <dbReference type="ARBA" id="ARBA00022692"/>
    </source>
</evidence>
<feature type="region of interest" description="Disordered" evidence="11">
    <location>
        <begin position="1"/>
        <end position="42"/>
    </location>
</feature>
<evidence type="ECO:0000256" key="10">
    <source>
        <dbReference type="ARBA" id="ARBA00023136"/>
    </source>
</evidence>
<keyword evidence="9" id="KW-0503">Monooxygenase</keyword>
<dbReference type="AlphaFoldDB" id="A0AAV0CPT2"/>
<evidence type="ECO:0000256" key="2">
    <source>
        <dbReference type="ARBA" id="ARBA00004370"/>
    </source>
</evidence>
<keyword evidence="4" id="KW-0812">Transmembrane</keyword>
<evidence type="ECO:0000256" key="3">
    <source>
        <dbReference type="ARBA" id="ARBA00022617"/>
    </source>
</evidence>
<dbReference type="Pfam" id="PF00067">
    <property type="entry name" value="p450"/>
    <property type="match status" value="1"/>
</dbReference>
<evidence type="ECO:0000256" key="11">
    <source>
        <dbReference type="SAM" id="MobiDB-lite"/>
    </source>
</evidence>
<protein>
    <submittedName>
        <fullName evidence="12">Uncharacterized protein</fullName>
    </submittedName>
</protein>
<dbReference type="GO" id="GO:0004497">
    <property type="term" value="F:monooxygenase activity"/>
    <property type="evidence" value="ECO:0007669"/>
    <property type="project" value="UniProtKB-KW"/>
</dbReference>
<proteinExistence type="predicted"/>
<name>A0AAV0CPT2_9ASTE</name>
<dbReference type="Gene3D" id="1.10.630.10">
    <property type="entry name" value="Cytochrome P450"/>
    <property type="match status" value="1"/>
</dbReference>
<dbReference type="InterPro" id="IPR001128">
    <property type="entry name" value="Cyt_P450"/>
</dbReference>
<dbReference type="Proteomes" id="UP001152523">
    <property type="component" value="Unassembled WGS sequence"/>
</dbReference>
<comment type="subcellular location">
    <subcellularLocation>
        <location evidence="2">Membrane</location>
    </subcellularLocation>
</comment>
<evidence type="ECO:0000256" key="1">
    <source>
        <dbReference type="ARBA" id="ARBA00001971"/>
    </source>
</evidence>
<evidence type="ECO:0000256" key="8">
    <source>
        <dbReference type="ARBA" id="ARBA00023004"/>
    </source>
</evidence>